<feature type="coiled-coil region" evidence="1">
    <location>
        <begin position="243"/>
        <end position="280"/>
    </location>
</feature>
<evidence type="ECO:0000313" key="5">
    <source>
        <dbReference type="Proteomes" id="UP000250266"/>
    </source>
</evidence>
<organism evidence="4 5">
    <name type="scientific">Lepidopterella palustris CBS 459.81</name>
    <dbReference type="NCBI Taxonomy" id="1314670"/>
    <lineage>
        <taxon>Eukaryota</taxon>
        <taxon>Fungi</taxon>
        <taxon>Dikarya</taxon>
        <taxon>Ascomycota</taxon>
        <taxon>Pezizomycotina</taxon>
        <taxon>Dothideomycetes</taxon>
        <taxon>Pleosporomycetidae</taxon>
        <taxon>Mytilinidiales</taxon>
        <taxon>Argynnaceae</taxon>
        <taxon>Lepidopterella</taxon>
    </lineage>
</organism>
<reference evidence="4 5" key="1">
    <citation type="journal article" date="2016" name="Nat. Commun.">
        <title>Ectomycorrhizal ecology is imprinted in the genome of the dominant symbiotic fungus Cenococcum geophilum.</title>
        <authorList>
            <consortium name="DOE Joint Genome Institute"/>
            <person name="Peter M."/>
            <person name="Kohler A."/>
            <person name="Ohm R.A."/>
            <person name="Kuo A."/>
            <person name="Krutzmann J."/>
            <person name="Morin E."/>
            <person name="Arend M."/>
            <person name="Barry K.W."/>
            <person name="Binder M."/>
            <person name="Choi C."/>
            <person name="Clum A."/>
            <person name="Copeland A."/>
            <person name="Grisel N."/>
            <person name="Haridas S."/>
            <person name="Kipfer T."/>
            <person name="LaButti K."/>
            <person name="Lindquist E."/>
            <person name="Lipzen A."/>
            <person name="Maire R."/>
            <person name="Meier B."/>
            <person name="Mihaltcheva S."/>
            <person name="Molinier V."/>
            <person name="Murat C."/>
            <person name="Poggeler S."/>
            <person name="Quandt C.A."/>
            <person name="Sperisen C."/>
            <person name="Tritt A."/>
            <person name="Tisserant E."/>
            <person name="Crous P.W."/>
            <person name="Henrissat B."/>
            <person name="Nehls U."/>
            <person name="Egli S."/>
            <person name="Spatafora J.W."/>
            <person name="Grigoriev I.V."/>
            <person name="Martin F.M."/>
        </authorList>
    </citation>
    <scope>NUCLEOTIDE SEQUENCE [LARGE SCALE GENOMIC DNA]</scope>
    <source>
        <strain evidence="4 5">CBS 459.81</strain>
    </source>
</reference>
<accession>A0A8E2E5Q0</accession>
<sequence>MPRFLLPKRTTAHRVASIALYRALLSQSSAAPISGEQRTTLQNAIRNRFRDNRELQSHQLLQVAFRAGYEGLDLLDGSVAGDTESTEFLSSFIADIPSRLTRSQTRPVPKPQPPPSNLVCLPPEKNALTLRPRPTVPGRRHIPNIASANGLPFLRFTKPQPANLSRVLRQTLDARDKTFQQVVMLKNYWMPLAKYEEEWDDIVRRELRLGPSSSGVTWTSAVEDAMKDNALLVRQRRAKDIEMARKMQDIVDQETELARLEDEKRDAEKKKRIAERKEMNKACDVLNK</sequence>
<dbReference type="EMBL" id="KV745095">
    <property type="protein sequence ID" value="OCK77871.1"/>
    <property type="molecule type" value="Genomic_DNA"/>
</dbReference>
<evidence type="ECO:0000256" key="1">
    <source>
        <dbReference type="SAM" id="Coils"/>
    </source>
</evidence>
<dbReference type="AlphaFoldDB" id="A0A8E2E5Q0"/>
<dbReference type="InterPro" id="IPR046896">
    <property type="entry name" value="Cup1-like_N"/>
</dbReference>
<proteinExistence type="predicted"/>
<dbReference type="InterPro" id="IPR008011">
    <property type="entry name" value="Complex1_LYR_dom"/>
</dbReference>
<dbReference type="CDD" id="cd20273">
    <property type="entry name" value="Complex1_LYR_unchar"/>
    <property type="match status" value="1"/>
</dbReference>
<keyword evidence="5" id="KW-1185">Reference proteome</keyword>
<dbReference type="Proteomes" id="UP000250266">
    <property type="component" value="Unassembled WGS sequence"/>
</dbReference>
<gene>
    <name evidence="4" type="ORF">K432DRAFT_445032</name>
</gene>
<evidence type="ECO:0000313" key="4">
    <source>
        <dbReference type="EMBL" id="OCK77871.1"/>
    </source>
</evidence>
<feature type="region of interest" description="Disordered" evidence="2">
    <location>
        <begin position="100"/>
        <end position="122"/>
    </location>
</feature>
<evidence type="ECO:0000259" key="3">
    <source>
        <dbReference type="Pfam" id="PF05347"/>
    </source>
</evidence>
<feature type="domain" description="Complex 1 LYR protein" evidence="3">
    <location>
        <begin position="18"/>
        <end position="73"/>
    </location>
</feature>
<name>A0A8E2E5Q0_9PEZI</name>
<keyword evidence="1" id="KW-0175">Coiled coil</keyword>
<dbReference type="Pfam" id="PF05347">
    <property type="entry name" value="Complex1_LYR"/>
    <property type="match status" value="1"/>
</dbReference>
<evidence type="ECO:0000256" key="2">
    <source>
        <dbReference type="SAM" id="MobiDB-lite"/>
    </source>
</evidence>
<dbReference type="OrthoDB" id="3925971at2759"/>
<protein>
    <recommendedName>
        <fullName evidence="3">Complex 1 LYR protein domain-containing protein</fullName>
    </recommendedName>
</protein>